<dbReference type="SUPFAM" id="SSF52402">
    <property type="entry name" value="Adenine nucleotide alpha hydrolases-like"/>
    <property type="match status" value="1"/>
</dbReference>
<dbReference type="PANTHER" id="PTHR45647:SF100">
    <property type="entry name" value="U-BOX DOMAIN-CONTAINING PROTEIN 33"/>
    <property type="match status" value="1"/>
</dbReference>
<dbReference type="AlphaFoldDB" id="A0A9Q1KWK5"/>
<feature type="coiled-coil region" evidence="4">
    <location>
        <begin position="314"/>
        <end position="359"/>
    </location>
</feature>
<evidence type="ECO:0000256" key="1">
    <source>
        <dbReference type="ARBA" id="ARBA00000900"/>
    </source>
</evidence>
<gene>
    <name evidence="6" type="ORF">Cgig2_033422</name>
</gene>
<dbReference type="CDD" id="cd01989">
    <property type="entry name" value="USP_STK_Ubox_N"/>
    <property type="match status" value="1"/>
</dbReference>
<dbReference type="InterPro" id="IPR051348">
    <property type="entry name" value="U-box_ubiquitin_ligases"/>
</dbReference>
<keyword evidence="4" id="KW-0175">Coiled coil</keyword>
<feature type="compositionally biased region" description="Low complexity" evidence="5">
    <location>
        <begin position="247"/>
        <end position="264"/>
    </location>
</feature>
<feature type="region of interest" description="Disordered" evidence="5">
    <location>
        <begin position="185"/>
        <end position="221"/>
    </location>
</feature>
<evidence type="ECO:0000256" key="3">
    <source>
        <dbReference type="ARBA" id="ARBA00022786"/>
    </source>
</evidence>
<evidence type="ECO:0000313" key="7">
    <source>
        <dbReference type="Proteomes" id="UP001153076"/>
    </source>
</evidence>
<accession>A0A9Q1KWK5</accession>
<comment type="catalytic activity">
    <reaction evidence="1">
        <text>S-ubiquitinyl-[E2 ubiquitin-conjugating enzyme]-L-cysteine + [acceptor protein]-L-lysine = [E2 ubiquitin-conjugating enzyme]-L-cysteine + N(6)-ubiquitinyl-[acceptor protein]-L-lysine.</text>
        <dbReference type="EC" id="2.3.2.27"/>
    </reaction>
</comment>
<sequence>MSISKGKQAMMQEGETEVEERLYIAVDKRVSESKKNVIWSLQNSGGKGVCILHVHQPAQKIPTPMGYFTADKVAQAEVKAYREKERRNMSEVLDEYVQLCQKAGVRIEKLYIESDSIEEGIIELVNQHRIRKLVMGAAAGRHYARNVTELKSRKAIYIRDKAPPSCHIWFVCKGYLIHTTAAAKPASPNDGENGGLNPTAPPFDTRNWSPSPPHLSADTNLSYSPSFSHSASARELAVPCSGHLSHPSPNNRSSFSGSPSSERSMNVYHDSADASYTEAKLGKIHSFQGTTIHPREDTAFMEAINQGSIPESIYLEECRRRKEAEGELARVKEQLEYMKDHVLRELRSASEQKSLLENQISNCNVLLKMLGEKLASTINLVHHYGEQ</sequence>
<organism evidence="6 7">
    <name type="scientific">Carnegiea gigantea</name>
    <dbReference type="NCBI Taxonomy" id="171969"/>
    <lineage>
        <taxon>Eukaryota</taxon>
        <taxon>Viridiplantae</taxon>
        <taxon>Streptophyta</taxon>
        <taxon>Embryophyta</taxon>
        <taxon>Tracheophyta</taxon>
        <taxon>Spermatophyta</taxon>
        <taxon>Magnoliopsida</taxon>
        <taxon>eudicotyledons</taxon>
        <taxon>Gunneridae</taxon>
        <taxon>Pentapetalae</taxon>
        <taxon>Caryophyllales</taxon>
        <taxon>Cactineae</taxon>
        <taxon>Cactaceae</taxon>
        <taxon>Cactoideae</taxon>
        <taxon>Echinocereeae</taxon>
        <taxon>Carnegiea</taxon>
    </lineage>
</organism>
<protein>
    <recommendedName>
        <fullName evidence="2">RING-type E3 ubiquitin transferase</fullName>
        <ecNumber evidence="2">2.3.2.27</ecNumber>
    </recommendedName>
</protein>
<comment type="caution">
    <text evidence="6">The sequence shown here is derived from an EMBL/GenBank/DDBJ whole genome shotgun (WGS) entry which is preliminary data.</text>
</comment>
<dbReference type="EC" id="2.3.2.27" evidence="2"/>
<keyword evidence="3" id="KW-0833">Ubl conjugation pathway</keyword>
<feature type="region of interest" description="Disordered" evidence="5">
    <location>
        <begin position="238"/>
        <end position="265"/>
    </location>
</feature>
<dbReference type="OrthoDB" id="10064100at2759"/>
<proteinExistence type="predicted"/>
<name>A0A9Q1KWK5_9CARY</name>
<reference evidence="6" key="1">
    <citation type="submission" date="2022-04" db="EMBL/GenBank/DDBJ databases">
        <title>Carnegiea gigantea Genome sequencing and assembly v2.</title>
        <authorList>
            <person name="Copetti D."/>
            <person name="Sanderson M.J."/>
            <person name="Burquez A."/>
            <person name="Wojciechowski M.F."/>
        </authorList>
    </citation>
    <scope>NUCLEOTIDE SEQUENCE</scope>
    <source>
        <strain evidence="6">SGP5-SGP5p</strain>
        <tissue evidence="6">Aerial part</tissue>
    </source>
</reference>
<evidence type="ECO:0000313" key="6">
    <source>
        <dbReference type="EMBL" id="KAJ8450228.1"/>
    </source>
</evidence>
<dbReference type="GO" id="GO:0061630">
    <property type="term" value="F:ubiquitin protein ligase activity"/>
    <property type="evidence" value="ECO:0007669"/>
    <property type="project" value="UniProtKB-EC"/>
</dbReference>
<evidence type="ECO:0000256" key="4">
    <source>
        <dbReference type="SAM" id="Coils"/>
    </source>
</evidence>
<dbReference type="EMBL" id="JAKOGI010000017">
    <property type="protein sequence ID" value="KAJ8450228.1"/>
    <property type="molecule type" value="Genomic_DNA"/>
</dbReference>
<dbReference type="InterPro" id="IPR014729">
    <property type="entry name" value="Rossmann-like_a/b/a_fold"/>
</dbReference>
<evidence type="ECO:0000256" key="2">
    <source>
        <dbReference type="ARBA" id="ARBA00012483"/>
    </source>
</evidence>
<keyword evidence="7" id="KW-1185">Reference proteome</keyword>
<dbReference type="Proteomes" id="UP001153076">
    <property type="component" value="Unassembled WGS sequence"/>
</dbReference>
<evidence type="ECO:0000256" key="5">
    <source>
        <dbReference type="SAM" id="MobiDB-lite"/>
    </source>
</evidence>
<dbReference type="Gene3D" id="3.40.50.620">
    <property type="entry name" value="HUPs"/>
    <property type="match status" value="1"/>
</dbReference>
<dbReference type="PANTHER" id="PTHR45647">
    <property type="entry name" value="OS02G0152300 PROTEIN"/>
    <property type="match status" value="1"/>
</dbReference>